<dbReference type="EMBL" id="CU459003">
    <property type="protein sequence ID" value="CAM74392.1"/>
    <property type="molecule type" value="Genomic_DNA"/>
</dbReference>
<feature type="region of interest" description="Disordered" evidence="1">
    <location>
        <begin position="1"/>
        <end position="22"/>
    </location>
</feature>
<proteinExistence type="predicted"/>
<protein>
    <submittedName>
        <fullName evidence="2">Uncharacterized protein</fullName>
    </submittedName>
</protein>
<feature type="region of interest" description="Disordered" evidence="1">
    <location>
        <begin position="171"/>
        <end position="193"/>
    </location>
</feature>
<reference evidence="2" key="1">
    <citation type="journal article" date="2007" name="J. Bacteriol.">
        <title>Comparative genome analysis of four magnetotactic bacteria reveals a complex set of group-specific genes implicated in magnetosome biomineralization and function.</title>
        <authorList>
            <person name="Richter M."/>
            <person name="Kube M."/>
            <person name="Bazylinski D.A."/>
            <person name="Lombardot T."/>
            <person name="Gloeckner F.O."/>
            <person name="Reinhardt R."/>
            <person name="Schueler D."/>
        </authorList>
    </citation>
    <scope>NUCLEOTIDE SEQUENCE</scope>
    <source>
        <strain evidence="2">MSR-1</strain>
    </source>
</reference>
<name>A4TUT5_9PROT</name>
<gene>
    <name evidence="2" type="ORF">MGR_2857</name>
</gene>
<evidence type="ECO:0000256" key="1">
    <source>
        <dbReference type="SAM" id="MobiDB-lite"/>
    </source>
</evidence>
<organism evidence="2">
    <name type="scientific">Magnetospirillum gryphiswaldense</name>
    <dbReference type="NCBI Taxonomy" id="55518"/>
    <lineage>
        <taxon>Bacteria</taxon>
        <taxon>Pseudomonadati</taxon>
        <taxon>Pseudomonadota</taxon>
        <taxon>Alphaproteobacteria</taxon>
        <taxon>Rhodospirillales</taxon>
        <taxon>Rhodospirillaceae</taxon>
        <taxon>Magnetospirillum</taxon>
    </lineage>
</organism>
<accession>A4TUT5</accession>
<evidence type="ECO:0000313" key="2">
    <source>
        <dbReference type="EMBL" id="CAM74392.1"/>
    </source>
</evidence>
<dbReference type="AlphaFoldDB" id="A4TUT5"/>
<sequence>MSAILPPSANPAPPTSSAGPVPVSVTGDAKALAGLPAGALIEAMAQARPTKGVLEVMTADGPLQLKVLPPATLPPIPEGARLLLQTGPNGALSLMAVNGRALGGAALTGMPPGFLGGAVLGGGVLGTGPQPPNTQTATNPAQHSVQTAPPATVQTGAAPGITATVIRPAQNSGAMDSPTATGGLPNNLSAGTN</sequence>